<dbReference type="InterPro" id="IPR011458">
    <property type="entry name" value="DUF1564"/>
</dbReference>
<dbReference type="EMBL" id="AHOR02000012">
    <property type="protein sequence ID" value="EMF83684.1"/>
    <property type="molecule type" value="Genomic_DNA"/>
</dbReference>
<reference evidence="1 2" key="1">
    <citation type="submission" date="2013-01" db="EMBL/GenBank/DDBJ databases">
        <authorList>
            <person name="Harkins D.M."/>
            <person name="Durkin A.S."/>
            <person name="Brinkac L.M."/>
            <person name="Haft D.H."/>
            <person name="Selengut J.D."/>
            <person name="Sanka R."/>
            <person name="DePew J."/>
            <person name="Purushe J."/>
            <person name="Tulsiani S.M."/>
            <person name="Graham G.C."/>
            <person name="Burns M.-A."/>
            <person name="Dohnt M.F."/>
            <person name="Smythe L.D."/>
            <person name="McKay D.B."/>
            <person name="Craig S.B."/>
            <person name="Vinetz J.M."/>
            <person name="Sutton G.G."/>
            <person name="Nierman W.C."/>
            <person name="Fouts D.E."/>
        </authorList>
    </citation>
    <scope>NUCLEOTIDE SEQUENCE [LARGE SCALE GENOMIC DNA]</scope>
    <source>
        <strain evidence="1 2">LT2116</strain>
    </source>
</reference>
<comment type="caution">
    <text evidence="1">The sequence shown here is derived from an EMBL/GenBank/DDBJ whole genome shotgun (WGS) entry which is preliminary data.</text>
</comment>
<proteinExistence type="predicted"/>
<dbReference type="AlphaFoldDB" id="M3GCQ2"/>
<protein>
    <recommendedName>
        <fullName evidence="3">PF07600 domain protein</fullName>
    </recommendedName>
</protein>
<sequence>MLESKTETETILFPESYLNTLTSEQRKALPKRILSLMKRYQKFLVSKRRM</sequence>
<evidence type="ECO:0008006" key="3">
    <source>
        <dbReference type="Google" id="ProtNLM"/>
    </source>
</evidence>
<accession>M3GCQ2</accession>
<dbReference type="Pfam" id="PF07600">
    <property type="entry name" value="DUF1564"/>
    <property type="match status" value="1"/>
</dbReference>
<evidence type="ECO:0000313" key="2">
    <source>
        <dbReference type="Proteomes" id="UP000011770"/>
    </source>
</evidence>
<organism evidence="1 2">
    <name type="scientific">Leptospira weilii serovar Topaz str. LT2116</name>
    <dbReference type="NCBI Taxonomy" id="1088540"/>
    <lineage>
        <taxon>Bacteria</taxon>
        <taxon>Pseudomonadati</taxon>
        <taxon>Spirochaetota</taxon>
        <taxon>Spirochaetia</taxon>
        <taxon>Leptospirales</taxon>
        <taxon>Leptospiraceae</taxon>
        <taxon>Leptospira</taxon>
    </lineage>
</organism>
<evidence type="ECO:0000313" key="1">
    <source>
        <dbReference type="EMBL" id="EMF83684.1"/>
    </source>
</evidence>
<dbReference type="Proteomes" id="UP000011770">
    <property type="component" value="Unassembled WGS sequence"/>
</dbReference>
<gene>
    <name evidence="1" type="ORF">LEP1GSC188_1405</name>
</gene>
<name>M3GCQ2_9LEPT</name>